<evidence type="ECO:0000313" key="2">
    <source>
        <dbReference type="EMBL" id="CAI9937407.1"/>
    </source>
</evidence>
<sequence>MQAEESQVALWHILEDFDTRLQYIHSCGIVKPQTCRKCEHSMQLAQSKSLSYVNTYSDGILLKSPYDNIGTSVINIIKLLWSHWNRRKYSEVMQQQSNQKDIQCREKSFTDIIKATRNRILEIQDSQITQIGGEGRIVEIDETFMNRRKFNVGRMPKNSIGEVQEVQESQNTEEYWIFGGVQRRKEGEDTDQPLKGFYVMVKKRNRKTLEAEILKHILPKSTIYSDKWSAYNHIIAMKNHQGIWCRYNHFTVNHSKNFLNPVLKSIHTQNIERRWGDLKQNCKRRGYRTGGYNSSIKQRVAEYEFKCNNGVLKVCDLIKKIVK</sequence>
<keyword evidence="4" id="KW-1185">Reference proteome</keyword>
<reference evidence="3 4" key="2">
    <citation type="submission" date="2024-07" db="EMBL/GenBank/DDBJ databases">
        <authorList>
            <person name="Akdeniz Z."/>
        </authorList>
    </citation>
    <scope>NUCLEOTIDE SEQUENCE [LARGE SCALE GENOMIC DNA]</scope>
</reference>
<dbReference type="PANTHER" id="PTHR47163">
    <property type="entry name" value="DDE_TNP_IS1595 DOMAIN-CONTAINING PROTEIN"/>
    <property type="match status" value="1"/>
</dbReference>
<gene>
    <name evidence="2" type="ORF">HINF_LOCUS25052</name>
    <name evidence="3" type="ORF">HINF_LOCUS33698</name>
</gene>
<evidence type="ECO:0000259" key="1">
    <source>
        <dbReference type="SMART" id="SM01126"/>
    </source>
</evidence>
<dbReference type="Proteomes" id="UP001642409">
    <property type="component" value="Unassembled WGS sequence"/>
</dbReference>
<evidence type="ECO:0000313" key="3">
    <source>
        <dbReference type="EMBL" id="CAL6030821.1"/>
    </source>
</evidence>
<dbReference type="InterPro" id="IPR024445">
    <property type="entry name" value="Tnp_ISXO2-like"/>
</dbReference>
<comment type="caution">
    <text evidence="2">The sequence shown here is derived from an EMBL/GenBank/DDBJ whole genome shotgun (WGS) entry which is preliminary data.</text>
</comment>
<dbReference type="SMART" id="SM01126">
    <property type="entry name" value="DDE_Tnp_IS1595"/>
    <property type="match status" value="1"/>
</dbReference>
<dbReference type="InterPro" id="IPR053164">
    <property type="entry name" value="IS1016-like_transposase"/>
</dbReference>
<proteinExistence type="predicted"/>
<dbReference type="EMBL" id="CAXDID020000118">
    <property type="protein sequence ID" value="CAL6030821.1"/>
    <property type="molecule type" value="Genomic_DNA"/>
</dbReference>
<protein>
    <submittedName>
        <fullName evidence="2">Uncharacterized transposase-like protein</fullName>
    </submittedName>
    <submittedName>
        <fullName evidence="3">Uncharacterized_transposase-like protein</fullName>
    </submittedName>
</protein>
<evidence type="ECO:0000313" key="4">
    <source>
        <dbReference type="Proteomes" id="UP001642409"/>
    </source>
</evidence>
<reference evidence="2" key="1">
    <citation type="submission" date="2023-06" db="EMBL/GenBank/DDBJ databases">
        <authorList>
            <person name="Kurt Z."/>
        </authorList>
    </citation>
    <scope>NUCLEOTIDE SEQUENCE</scope>
</reference>
<feature type="domain" description="ISXO2-like transposase" evidence="1">
    <location>
        <begin position="130"/>
        <end position="286"/>
    </location>
</feature>
<dbReference type="AlphaFoldDB" id="A0AA86U498"/>
<accession>A0AA86U498</accession>
<dbReference type="Pfam" id="PF12762">
    <property type="entry name" value="DDE_Tnp_IS1595"/>
    <property type="match status" value="1"/>
</dbReference>
<dbReference type="PANTHER" id="PTHR47163:SF2">
    <property type="entry name" value="SI:DKEY-17M8.2"/>
    <property type="match status" value="1"/>
</dbReference>
<organism evidence="2">
    <name type="scientific">Hexamita inflata</name>
    <dbReference type="NCBI Taxonomy" id="28002"/>
    <lineage>
        <taxon>Eukaryota</taxon>
        <taxon>Metamonada</taxon>
        <taxon>Diplomonadida</taxon>
        <taxon>Hexamitidae</taxon>
        <taxon>Hexamitinae</taxon>
        <taxon>Hexamita</taxon>
    </lineage>
</organism>
<dbReference type="EMBL" id="CATOUU010000646">
    <property type="protein sequence ID" value="CAI9937407.1"/>
    <property type="molecule type" value="Genomic_DNA"/>
</dbReference>
<name>A0AA86U498_9EUKA</name>